<feature type="domain" description="Major facilitator superfamily (MFS) profile" evidence="9">
    <location>
        <begin position="84"/>
        <end position="519"/>
    </location>
</feature>
<evidence type="ECO:0000259" key="9">
    <source>
        <dbReference type="PROSITE" id="PS50850"/>
    </source>
</evidence>
<evidence type="ECO:0000256" key="3">
    <source>
        <dbReference type="ARBA" id="ARBA00022989"/>
    </source>
</evidence>
<evidence type="ECO:0000256" key="6">
    <source>
        <dbReference type="SAM" id="Coils"/>
    </source>
</evidence>
<dbReference type="PANTHER" id="PTHR23502">
    <property type="entry name" value="MAJOR FACILITATOR SUPERFAMILY"/>
    <property type="match status" value="1"/>
</dbReference>
<dbReference type="PROSITE" id="PS50850">
    <property type="entry name" value="MFS"/>
    <property type="match status" value="1"/>
</dbReference>
<dbReference type="InterPro" id="IPR015943">
    <property type="entry name" value="WD40/YVTN_repeat-like_dom_sf"/>
</dbReference>
<feature type="region of interest" description="Disordered" evidence="7">
    <location>
        <begin position="1508"/>
        <end position="1569"/>
    </location>
</feature>
<feature type="compositionally biased region" description="Basic residues" evidence="7">
    <location>
        <begin position="926"/>
        <end position="935"/>
    </location>
</feature>
<dbReference type="GO" id="GO:0015244">
    <property type="term" value="F:fluconazole transmembrane transporter activity"/>
    <property type="evidence" value="ECO:0007669"/>
    <property type="project" value="TreeGrafter"/>
</dbReference>
<evidence type="ECO:0000256" key="5">
    <source>
        <dbReference type="PROSITE-ProRule" id="PRU00221"/>
    </source>
</evidence>
<feature type="transmembrane region" description="Helical" evidence="8">
    <location>
        <begin position="424"/>
        <end position="451"/>
    </location>
</feature>
<keyword evidence="5" id="KW-0853">WD repeat</keyword>
<feature type="repeat" description="WD" evidence="5">
    <location>
        <begin position="592"/>
        <end position="633"/>
    </location>
</feature>
<keyword evidence="2 8" id="KW-0812">Transmembrane</keyword>
<dbReference type="PROSITE" id="PS50082">
    <property type="entry name" value="WD_REPEATS_2"/>
    <property type="match status" value="2"/>
</dbReference>
<dbReference type="Pfam" id="PF00400">
    <property type="entry name" value="WD40"/>
    <property type="match status" value="3"/>
</dbReference>
<feature type="transmembrane region" description="Helical" evidence="8">
    <location>
        <begin position="359"/>
        <end position="379"/>
    </location>
</feature>
<evidence type="ECO:0000256" key="1">
    <source>
        <dbReference type="ARBA" id="ARBA00004141"/>
    </source>
</evidence>
<feature type="transmembrane region" description="Helical" evidence="8">
    <location>
        <begin position="84"/>
        <end position="104"/>
    </location>
</feature>
<dbReference type="Gene3D" id="2.130.10.10">
    <property type="entry name" value="YVTN repeat-like/Quinoprotein amine dehydrogenase"/>
    <property type="match status" value="3"/>
</dbReference>
<keyword evidence="4 8" id="KW-0472">Membrane</keyword>
<feature type="repeat" description="WD" evidence="5">
    <location>
        <begin position="716"/>
        <end position="757"/>
    </location>
</feature>
<feature type="compositionally biased region" description="Acidic residues" evidence="7">
    <location>
        <begin position="1548"/>
        <end position="1567"/>
    </location>
</feature>
<comment type="subcellular location">
    <subcellularLocation>
        <location evidence="1">Membrane</location>
        <topology evidence="1">Multi-pass membrane protein</topology>
    </subcellularLocation>
</comment>
<organism evidence="10 11">
    <name type="scientific">Ascochyta lentis</name>
    <dbReference type="NCBI Taxonomy" id="205686"/>
    <lineage>
        <taxon>Eukaryota</taxon>
        <taxon>Fungi</taxon>
        <taxon>Dikarya</taxon>
        <taxon>Ascomycota</taxon>
        <taxon>Pezizomycotina</taxon>
        <taxon>Dothideomycetes</taxon>
        <taxon>Pleosporomycetidae</taxon>
        <taxon>Pleosporales</taxon>
        <taxon>Pleosporineae</taxon>
        <taxon>Didymellaceae</taxon>
        <taxon>Ascochyta</taxon>
    </lineage>
</organism>
<feature type="region of interest" description="Disordered" evidence="7">
    <location>
        <begin position="909"/>
        <end position="954"/>
    </location>
</feature>
<dbReference type="InterPro" id="IPR036322">
    <property type="entry name" value="WD40_repeat_dom_sf"/>
</dbReference>
<evidence type="ECO:0000256" key="4">
    <source>
        <dbReference type="ARBA" id="ARBA00023136"/>
    </source>
</evidence>
<dbReference type="PANTHER" id="PTHR23502:SF23">
    <property type="entry name" value="FLUCONAZOLE RESISTANCE PROTEIN 1"/>
    <property type="match status" value="1"/>
</dbReference>
<reference evidence="10" key="2">
    <citation type="submission" date="2020-09" db="EMBL/GenBank/DDBJ databases">
        <title>Reference genome assembly for Australian Ascochyta lentis isolate Al4.</title>
        <authorList>
            <person name="Lee R.C."/>
            <person name="Farfan-Caceres L.M."/>
            <person name="Debler J.W."/>
            <person name="Williams A.H."/>
            <person name="Henares B.M."/>
        </authorList>
    </citation>
    <scope>NUCLEOTIDE SEQUENCE</scope>
    <source>
        <strain evidence="10">Al4</strain>
    </source>
</reference>
<dbReference type="Pfam" id="PF07690">
    <property type="entry name" value="MFS_1"/>
    <property type="match status" value="1"/>
</dbReference>
<feature type="transmembrane region" description="Helical" evidence="8">
    <location>
        <begin position="213"/>
        <end position="235"/>
    </location>
</feature>
<feature type="region of interest" description="Disordered" evidence="7">
    <location>
        <begin position="751"/>
        <end position="774"/>
    </location>
</feature>
<dbReference type="GO" id="GO:0005886">
    <property type="term" value="C:plasma membrane"/>
    <property type="evidence" value="ECO:0007669"/>
    <property type="project" value="TreeGrafter"/>
</dbReference>
<proteinExistence type="predicted"/>
<dbReference type="Gene3D" id="1.20.1250.20">
    <property type="entry name" value="MFS general substrate transporter like domains"/>
    <property type="match status" value="1"/>
</dbReference>
<dbReference type="CDD" id="cd17323">
    <property type="entry name" value="MFS_Tpo1_MDR_like"/>
    <property type="match status" value="1"/>
</dbReference>
<evidence type="ECO:0000313" key="11">
    <source>
        <dbReference type="Proteomes" id="UP000651452"/>
    </source>
</evidence>
<reference evidence="10" key="1">
    <citation type="submission" date="2018-12" db="EMBL/GenBank/DDBJ databases">
        <authorList>
            <person name="Syme R.A."/>
            <person name="Farfan-Caceres L."/>
            <person name="Lichtenzveig J."/>
        </authorList>
    </citation>
    <scope>NUCLEOTIDE SEQUENCE</scope>
    <source>
        <strain evidence="10">Al4</strain>
    </source>
</reference>
<feature type="transmembrane region" description="Helical" evidence="8">
    <location>
        <begin position="247"/>
        <end position="273"/>
    </location>
</feature>
<feature type="transmembrane region" description="Helical" evidence="8">
    <location>
        <begin position="320"/>
        <end position="339"/>
    </location>
</feature>
<evidence type="ECO:0000256" key="8">
    <source>
        <dbReference type="SAM" id="Phobius"/>
    </source>
</evidence>
<accession>A0A8H7MJU4</accession>
<evidence type="ECO:0000256" key="7">
    <source>
        <dbReference type="SAM" id="MobiDB-lite"/>
    </source>
</evidence>
<dbReference type="Proteomes" id="UP000651452">
    <property type="component" value="Unassembled WGS sequence"/>
</dbReference>
<dbReference type="InterPro" id="IPR011701">
    <property type="entry name" value="MFS"/>
</dbReference>
<feature type="region of interest" description="Disordered" evidence="7">
    <location>
        <begin position="1337"/>
        <end position="1400"/>
    </location>
</feature>
<dbReference type="EMBL" id="RZGK01000005">
    <property type="protein sequence ID" value="KAF9699294.1"/>
    <property type="molecule type" value="Genomic_DNA"/>
</dbReference>
<feature type="transmembrane region" description="Helical" evidence="8">
    <location>
        <begin position="155"/>
        <end position="172"/>
    </location>
</feature>
<dbReference type="OrthoDB" id="4869960at2759"/>
<sequence length="1643" mass="182169">MSYLFRHSSVGTALHYIRHRNFDFSRTKAKAISPSSSTDDVPAAIPADSIIGAELKLEQSATLVSWEGSDDPSNPQNWPMRDKVLMTTLIGLYTFAVYVGSSIYTPSQTAVQELFHVSHVEGSLGLALYVLGYGLGCLLFSPISEIPALGRNPPYAISGFLFVILCIPTALVENYAGLMVLRFLLGFMASPCLATAGASLADIWTMAQFPFAVALWAATATMGPALGPTLSTYAVRALGWRFSSWELMIIAGPVYVLMLCMLPESSAPTILYYKAKRLREETGNQSLMSDAEKKQKNLKASSLLFDALIKPWEINALDPAILFTTIYMGLCYGTYYSFFESLPLVYPVMYDFSAESTGLVFLVVAPAGLLAFTVHCIYLKYRVFPRLMNGTFGELENHLLPGLFASPVICVGLFLFAWTSRPSVHWICPTIGLGLSIFGTYFVAQSVLLYIPNIYPRYAASIFSANSLSRSLFAFAAILFSRPMFRDIGVDGGVSLLGGFMILCMVGMLVLFKFGKETRGVRPFASPLRSHSTPGARHNPSTTPTSVFRMKHTVYDRLLKREVGHQRRTYTDIRGIYGDRHWVDNLDIVNELEGHNGCVNALSWSRSGRLLASGSDDHRINIHSYNPGSDTEQFNLTTSIVTGHRSNIFSVKFMPYSNDRTIVSATDDVRIFDIEHSGHSAYGSGSRQRSGGTRPSIQQVRNAVTLTSTETNERAFRSHNDTVKRIVTEDNPFYFLTCSNDGDVRQWDVRQPSKTYPPAQDGRLPSWARDPDATGSVPPPLISYSRYGLDLNTVSCSPSQPHYIALGGAHLHCFLHDRRMLGRDKNRERGSRLSSPSNWTEDDEELLGQATQCVKKFAPSGKQRMKRNDGGHITACKISDAHPNELIVSWSQDHIYSFDIHRTPDAREHIATSKVSTGDVTGRVKDKSRKRKRPKLSNQEAAERAGSRQRTQSVDEDLALRVRYGNGQSEDIRIGAPTSTGMTQEELTELRGTDHFRIAKTTVKIKKRIFDLADHGESGLHLAYTSLLGMSHSILSDMDDMARSWGYPVEPDPVDVAVQNKLRDDRSASRRFVQAAGTLSRAMGGQLLTGSSSSSDAAISQYFASIQHAPRERELPQHEQFGYDFLKAILLWLDSGPGAVVEGFSSRSGGDRMPIPQDSDMDAIEDILIPYLLDLASEDPIVNVDVSKFMTDDLRVLFATEIDAVRAFSRAMSIPFADLTGDEDDEDKPQFANQDRDAAKLKWGHQIGRGLLLNAARDIKFSFVDRAFGGRGISDSSIRAEERALKEQQEDIDPVEDEIEQLGAEIARADAISELEAASASGSGPEHVPAEFEDLLDEEDEEGDEVEDMDEDEEDEEEDEEEEEEDDDDDDDSDGDVEEEEEEEEEDSEDEEGLSRTRSGRMLWRSDFGRRRSQRGKVERDVPCAPHTRVYTGHCNVKTVKDVNYFGLQDEYVVSGSDSGHVFIWDRKTAQLVNILEGDGEVVNVVQGHPYEPTLAVSGIDHTIKIFSPDTRDQSNARKGIGVQSADSNGFSSLNFTRRRRPSRPEPDVEVGDDEALSDDDDGDGEGEYAVRGLKSRKRMHQAYQITSKNDMDRRGGRDDYFISQAVFAQLARHIAANQGGEGDVGEGGEGPIVITEDECSVM</sequence>
<comment type="caution">
    <text evidence="10">The sequence shown here is derived from an EMBL/GenBank/DDBJ whole genome shotgun (WGS) entry which is preliminary data.</text>
</comment>
<keyword evidence="6" id="KW-0175">Coiled coil</keyword>
<name>A0A8H7MJU4_9PLEO</name>
<evidence type="ECO:0000256" key="2">
    <source>
        <dbReference type="ARBA" id="ARBA00022692"/>
    </source>
</evidence>
<feature type="compositionally biased region" description="Acidic residues" evidence="7">
    <location>
        <begin position="1337"/>
        <end position="1392"/>
    </location>
</feature>
<keyword evidence="3 8" id="KW-1133">Transmembrane helix</keyword>
<keyword evidence="11" id="KW-1185">Reference proteome</keyword>
<protein>
    <recommendedName>
        <fullName evidence="9">Major facilitator superfamily (MFS) profile domain-containing protein</fullName>
    </recommendedName>
</protein>
<feature type="transmembrane region" description="Helical" evidence="8">
    <location>
        <begin position="492"/>
        <end position="512"/>
    </location>
</feature>
<dbReference type="SUPFAM" id="SSF50978">
    <property type="entry name" value="WD40 repeat-like"/>
    <property type="match status" value="1"/>
</dbReference>
<dbReference type="GO" id="GO:1990961">
    <property type="term" value="P:xenobiotic detoxification by transmembrane export across the plasma membrane"/>
    <property type="evidence" value="ECO:0007669"/>
    <property type="project" value="TreeGrafter"/>
</dbReference>
<dbReference type="PROSITE" id="PS50294">
    <property type="entry name" value="WD_REPEATS_REGION"/>
    <property type="match status" value="2"/>
</dbReference>
<dbReference type="SMART" id="SM00320">
    <property type="entry name" value="WD40"/>
    <property type="match status" value="7"/>
</dbReference>
<dbReference type="InterPro" id="IPR036259">
    <property type="entry name" value="MFS_trans_sf"/>
</dbReference>
<dbReference type="InterPro" id="IPR001680">
    <property type="entry name" value="WD40_rpt"/>
</dbReference>
<feature type="transmembrane region" description="Helical" evidence="8">
    <location>
        <begin position="399"/>
        <end position="418"/>
    </location>
</feature>
<dbReference type="InterPro" id="IPR020846">
    <property type="entry name" value="MFS_dom"/>
</dbReference>
<feature type="coiled-coil region" evidence="6">
    <location>
        <begin position="1278"/>
        <end position="1305"/>
    </location>
</feature>
<dbReference type="SUPFAM" id="SSF103473">
    <property type="entry name" value="MFS general substrate transporter"/>
    <property type="match status" value="1"/>
</dbReference>
<feature type="compositionally biased region" description="Polar residues" evidence="7">
    <location>
        <begin position="1525"/>
        <end position="1536"/>
    </location>
</feature>
<evidence type="ECO:0000313" key="10">
    <source>
        <dbReference type="EMBL" id="KAF9699294.1"/>
    </source>
</evidence>
<feature type="transmembrane region" description="Helical" evidence="8">
    <location>
        <begin position="124"/>
        <end position="143"/>
    </location>
</feature>
<feature type="transmembrane region" description="Helical" evidence="8">
    <location>
        <begin position="178"/>
        <end position="201"/>
    </location>
</feature>
<gene>
    <name evidence="10" type="ORF">EKO04_002866</name>
</gene>